<dbReference type="Proteomes" id="UP000190896">
    <property type="component" value="Unassembled WGS sequence"/>
</dbReference>
<feature type="chain" id="PRO_5010399696" description="Thiol:disulfide interchange protein" evidence="7">
    <location>
        <begin position="25"/>
        <end position="247"/>
    </location>
</feature>
<keyword evidence="5" id="KW-1015">Disulfide bond</keyword>
<evidence type="ECO:0000256" key="4">
    <source>
        <dbReference type="ARBA" id="ARBA00022764"/>
    </source>
</evidence>
<dbReference type="InterPro" id="IPR033954">
    <property type="entry name" value="DiS-bond_Isoase_DsbC/G"/>
</dbReference>
<dbReference type="PANTHER" id="PTHR35272:SF3">
    <property type="entry name" value="THIOL:DISULFIDE INTERCHANGE PROTEIN DSBC"/>
    <property type="match status" value="1"/>
</dbReference>
<evidence type="ECO:0000256" key="5">
    <source>
        <dbReference type="ARBA" id="ARBA00023157"/>
    </source>
</evidence>
<comment type="function">
    <text evidence="7">Required for disulfide bond formation in some periplasmic proteins. Acts by transferring its disulfide bond to other proteins and is reduced in the process.</text>
</comment>
<dbReference type="Pfam" id="PF13098">
    <property type="entry name" value="Thioredoxin_2"/>
    <property type="match status" value="1"/>
</dbReference>
<comment type="similarity">
    <text evidence="2 7">Belongs to the thioredoxin family. DsbC subfamily.</text>
</comment>
<dbReference type="SUPFAM" id="SSF54423">
    <property type="entry name" value="DsbC/DsbG N-terminal domain-like"/>
    <property type="match status" value="1"/>
</dbReference>
<sequence>MTMVRPVVLLGALLLAMLSASAGASDADTDKSERVLQSLSLLLPDLQLYSVTQSPVPGLYEVVVGPQVIYVTEDARYVLRGDVIDLEQRKNITLPSLNKAKLQAVEKVGEDNMLIFAPENTRYTVTVFTDIDCGFCRKLHKEMDEYNKRGIRVRYLLFPRAGVESPSFSKAVSVWCAKDPKEAMTQAKLGKVVEEMKCDNPVRRHMALGEAMGVTGTPALLLANGEMIPGYIPPDKMERLLSELPGE</sequence>
<dbReference type="InterPro" id="IPR036249">
    <property type="entry name" value="Thioredoxin-like_sf"/>
</dbReference>
<feature type="signal peptide" evidence="7">
    <location>
        <begin position="1"/>
        <end position="24"/>
    </location>
</feature>
<evidence type="ECO:0000313" key="11">
    <source>
        <dbReference type="Proteomes" id="UP000190896"/>
    </source>
</evidence>
<keyword evidence="11" id="KW-1185">Reference proteome</keyword>
<evidence type="ECO:0000259" key="8">
    <source>
        <dbReference type="Pfam" id="PF10411"/>
    </source>
</evidence>
<dbReference type="SUPFAM" id="SSF52833">
    <property type="entry name" value="Thioredoxin-like"/>
    <property type="match status" value="1"/>
</dbReference>
<feature type="domain" description="Thioredoxin-like fold" evidence="9">
    <location>
        <begin position="119"/>
        <end position="241"/>
    </location>
</feature>
<protein>
    <recommendedName>
        <fullName evidence="7">Thiol:disulfide interchange protein</fullName>
    </recommendedName>
</protein>
<dbReference type="InterPro" id="IPR009094">
    <property type="entry name" value="DiS-bond_isomerase_DsbC/G_N_sf"/>
</dbReference>
<evidence type="ECO:0000256" key="3">
    <source>
        <dbReference type="ARBA" id="ARBA00022729"/>
    </source>
</evidence>
<evidence type="ECO:0000256" key="1">
    <source>
        <dbReference type="ARBA" id="ARBA00004418"/>
    </source>
</evidence>
<dbReference type="CDD" id="cd03020">
    <property type="entry name" value="DsbA_DsbC_DsbG"/>
    <property type="match status" value="1"/>
</dbReference>
<dbReference type="AlphaFoldDB" id="A0A1T2KSE0"/>
<dbReference type="RefSeq" id="WP_078487993.1">
    <property type="nucleotide sequence ID" value="NZ_MPRJ01000081.1"/>
</dbReference>
<proteinExistence type="inferred from homology"/>
<dbReference type="Gene3D" id="3.40.30.10">
    <property type="entry name" value="Glutaredoxin"/>
    <property type="match status" value="1"/>
</dbReference>
<dbReference type="Pfam" id="PF10411">
    <property type="entry name" value="DsbC_N"/>
    <property type="match status" value="1"/>
</dbReference>
<keyword evidence="4 7" id="KW-0574">Periplasm</keyword>
<evidence type="ECO:0000313" key="10">
    <source>
        <dbReference type="EMBL" id="OOZ35711.1"/>
    </source>
</evidence>
<feature type="domain" description="Disulphide bond isomerase DsbC/G N-terminal" evidence="8">
    <location>
        <begin position="27"/>
        <end position="93"/>
    </location>
</feature>
<dbReference type="InterPro" id="IPR012336">
    <property type="entry name" value="Thioredoxin-like_fold"/>
</dbReference>
<gene>
    <name evidence="10" type="ORF">BOW51_10645</name>
</gene>
<dbReference type="GO" id="GO:0042597">
    <property type="term" value="C:periplasmic space"/>
    <property type="evidence" value="ECO:0007669"/>
    <property type="project" value="UniProtKB-SubCell"/>
</dbReference>
<reference evidence="10 11" key="1">
    <citation type="submission" date="2016-11" db="EMBL/GenBank/DDBJ databases">
        <title>Mixed transmission modes and dynamic genome evolution in an obligate animal-bacterial symbiosis.</title>
        <authorList>
            <person name="Russell S.L."/>
            <person name="Corbett-Detig R.B."/>
            <person name="Cavanaugh C.M."/>
        </authorList>
    </citation>
    <scope>NUCLEOTIDE SEQUENCE [LARGE SCALE GENOMIC DNA]</scope>
    <source>
        <strain evidence="10">Se-Cadez</strain>
    </source>
</reference>
<name>A0A1T2KSE0_9GAMM</name>
<dbReference type="PANTHER" id="PTHR35272">
    <property type="entry name" value="THIOL:DISULFIDE INTERCHANGE PROTEIN DSBC-RELATED"/>
    <property type="match status" value="1"/>
</dbReference>
<evidence type="ECO:0000256" key="2">
    <source>
        <dbReference type="ARBA" id="ARBA00009813"/>
    </source>
</evidence>
<dbReference type="InterPro" id="IPR051470">
    <property type="entry name" value="Thiol:disulfide_interchange"/>
</dbReference>
<dbReference type="InterPro" id="IPR018950">
    <property type="entry name" value="DiS-bond_isomerase_DsbC/G_N"/>
</dbReference>
<dbReference type="Gene3D" id="3.10.450.70">
    <property type="entry name" value="Disulphide bond isomerase, DsbC/G, N-terminal"/>
    <property type="match status" value="1"/>
</dbReference>
<evidence type="ECO:0000256" key="6">
    <source>
        <dbReference type="ARBA" id="ARBA00023284"/>
    </source>
</evidence>
<dbReference type="EMBL" id="MPRJ01000081">
    <property type="protein sequence ID" value="OOZ35711.1"/>
    <property type="molecule type" value="Genomic_DNA"/>
</dbReference>
<keyword evidence="3 7" id="KW-0732">Signal</keyword>
<accession>A0A1T2KSE0</accession>
<evidence type="ECO:0000256" key="7">
    <source>
        <dbReference type="RuleBase" id="RU364038"/>
    </source>
</evidence>
<comment type="caution">
    <text evidence="10">The sequence shown here is derived from an EMBL/GenBank/DDBJ whole genome shotgun (WGS) entry which is preliminary data.</text>
</comment>
<comment type="subcellular location">
    <subcellularLocation>
        <location evidence="1 7">Periplasm</location>
    </subcellularLocation>
</comment>
<keyword evidence="6 7" id="KW-0676">Redox-active center</keyword>
<organism evidence="10 11">
    <name type="scientific">Solemya velesiana gill symbiont</name>
    <dbReference type="NCBI Taxonomy" id="1918948"/>
    <lineage>
        <taxon>Bacteria</taxon>
        <taxon>Pseudomonadati</taxon>
        <taxon>Pseudomonadota</taxon>
        <taxon>Gammaproteobacteria</taxon>
        <taxon>sulfur-oxidizing symbionts</taxon>
    </lineage>
</organism>
<evidence type="ECO:0000259" key="9">
    <source>
        <dbReference type="Pfam" id="PF13098"/>
    </source>
</evidence>